<sequence length="110" mass="11776">MKGAVVAFNLSICPTGWQVYTPAQGRFVRGIDKPGGTTDPDGQRAPGTLQSDMVGPHTHTYNDLTESAHGGFTNDHDHPATTKQYTTGSDLSTGPETRPKNVALLYCVMN</sequence>
<dbReference type="EMBL" id="CABVQN010000007">
    <property type="protein sequence ID" value="VWC91811.1"/>
    <property type="molecule type" value="Genomic_DNA"/>
</dbReference>
<feature type="compositionally biased region" description="Polar residues" evidence="1">
    <location>
        <begin position="81"/>
        <end position="95"/>
    </location>
</feature>
<dbReference type="AlphaFoldDB" id="A0A6P2VUF8"/>
<gene>
    <name evidence="2" type="ORF">BLA39750_01944</name>
</gene>
<evidence type="ECO:0000256" key="1">
    <source>
        <dbReference type="SAM" id="MobiDB-lite"/>
    </source>
</evidence>
<evidence type="ECO:0000313" key="3">
    <source>
        <dbReference type="Proteomes" id="UP000494110"/>
    </source>
</evidence>
<name>A0A6P2VUF8_BURL3</name>
<dbReference type="SUPFAM" id="SSF88874">
    <property type="entry name" value="Receptor-binding domain of short tail fibre protein gp12"/>
    <property type="match status" value="1"/>
</dbReference>
<organism evidence="2 3">
    <name type="scientific">Burkholderia lata (strain ATCC 17760 / DSM 23089 / LMG 22485 / NCIMB 9086 / R18194 / 383)</name>
    <dbReference type="NCBI Taxonomy" id="482957"/>
    <lineage>
        <taxon>Bacteria</taxon>
        <taxon>Pseudomonadati</taxon>
        <taxon>Pseudomonadota</taxon>
        <taxon>Betaproteobacteria</taxon>
        <taxon>Burkholderiales</taxon>
        <taxon>Burkholderiaceae</taxon>
        <taxon>Burkholderia</taxon>
        <taxon>Burkholderia cepacia complex</taxon>
    </lineage>
</organism>
<evidence type="ECO:0000313" key="2">
    <source>
        <dbReference type="EMBL" id="VWC91811.1"/>
    </source>
</evidence>
<accession>A0A6P2VUF8</accession>
<reference evidence="2 3" key="1">
    <citation type="submission" date="2019-09" db="EMBL/GenBank/DDBJ databases">
        <authorList>
            <person name="Depoorter E."/>
        </authorList>
    </citation>
    <scope>NUCLEOTIDE SEQUENCE [LARGE SCALE GENOMIC DNA]</scope>
    <source>
        <strain evidence="2">R-39750</strain>
    </source>
</reference>
<evidence type="ECO:0008006" key="4">
    <source>
        <dbReference type="Google" id="ProtNLM"/>
    </source>
</evidence>
<feature type="region of interest" description="Disordered" evidence="1">
    <location>
        <begin position="30"/>
        <end position="97"/>
    </location>
</feature>
<dbReference type="Proteomes" id="UP000494110">
    <property type="component" value="Unassembled WGS sequence"/>
</dbReference>
<protein>
    <recommendedName>
        <fullName evidence="4">Phage tail collar domain-containing protein</fullName>
    </recommendedName>
</protein>
<proteinExistence type="predicted"/>